<dbReference type="Pfam" id="PF00990">
    <property type="entry name" value="GGDEF"/>
    <property type="match status" value="1"/>
</dbReference>
<dbReference type="PANTHER" id="PTHR46663">
    <property type="entry name" value="DIGUANYLATE CYCLASE DGCT-RELATED"/>
    <property type="match status" value="1"/>
</dbReference>
<dbReference type="SMART" id="SM00267">
    <property type="entry name" value="GGDEF"/>
    <property type="match status" value="1"/>
</dbReference>
<keyword evidence="3" id="KW-1185">Reference proteome</keyword>
<accession>U7QS29</accession>
<dbReference type="InterPro" id="IPR000160">
    <property type="entry name" value="GGDEF_dom"/>
</dbReference>
<comment type="caution">
    <text evidence="2">The sequence shown here is derived from an EMBL/GenBank/DDBJ whole genome shotgun (WGS) entry which is preliminary data.</text>
</comment>
<dbReference type="InterPro" id="IPR043128">
    <property type="entry name" value="Rev_trsase/Diguanyl_cyclase"/>
</dbReference>
<evidence type="ECO:0000313" key="2">
    <source>
        <dbReference type="EMBL" id="ERT09221.1"/>
    </source>
</evidence>
<reference evidence="2 3" key="1">
    <citation type="journal article" date="2013" name="Front. Microbiol.">
        <title>Comparative genomic analyses of the cyanobacterium, Lyngbya aestuarii BL J, a powerful hydrogen producer.</title>
        <authorList>
            <person name="Kothari A."/>
            <person name="Vaughn M."/>
            <person name="Garcia-Pichel F."/>
        </authorList>
    </citation>
    <scope>NUCLEOTIDE SEQUENCE [LARGE SCALE GENOMIC DNA]</scope>
    <source>
        <strain evidence="2 3">BL J</strain>
    </source>
</reference>
<dbReference type="CDD" id="cd01949">
    <property type="entry name" value="GGDEF"/>
    <property type="match status" value="1"/>
</dbReference>
<sequence length="169" mass="19711">MVLHDSLTELPNRTFLIKRLEEVLKQQQMYPNAKFALFYLDCDGYKNINDSFGYAVGDQLLISICQRLKLAIRQNDFIARLGDDEFVILLPNIENSHVPLKVAERIFENFRTKFFIQNRDFVISFSLGILVDLSPYKTANDILRDADKALLQAKYLGKDRYQVYKPSCY</sequence>
<dbReference type="EMBL" id="AUZM01000004">
    <property type="protein sequence ID" value="ERT09221.1"/>
    <property type="molecule type" value="Genomic_DNA"/>
</dbReference>
<dbReference type="InterPro" id="IPR029787">
    <property type="entry name" value="Nucleotide_cyclase"/>
</dbReference>
<proteinExistence type="predicted"/>
<name>U7QS29_9CYAN</name>
<dbReference type="OrthoDB" id="9115at2"/>
<dbReference type="Gene3D" id="3.30.70.270">
    <property type="match status" value="1"/>
</dbReference>
<dbReference type="RefSeq" id="WP_023064449.1">
    <property type="nucleotide sequence ID" value="NZ_AUZM01000004.1"/>
</dbReference>
<dbReference type="NCBIfam" id="TIGR00254">
    <property type="entry name" value="GGDEF"/>
    <property type="match status" value="1"/>
</dbReference>
<organism evidence="2 3">
    <name type="scientific">Lyngbya aestuarii BL J</name>
    <dbReference type="NCBI Taxonomy" id="1348334"/>
    <lineage>
        <taxon>Bacteria</taxon>
        <taxon>Bacillati</taxon>
        <taxon>Cyanobacteriota</taxon>
        <taxon>Cyanophyceae</taxon>
        <taxon>Oscillatoriophycideae</taxon>
        <taxon>Oscillatoriales</taxon>
        <taxon>Microcoleaceae</taxon>
        <taxon>Lyngbya</taxon>
    </lineage>
</organism>
<dbReference type="PANTHER" id="PTHR46663:SF2">
    <property type="entry name" value="GGDEF DOMAIN-CONTAINING PROTEIN"/>
    <property type="match status" value="1"/>
</dbReference>
<gene>
    <name evidence="2" type="ORF">M595_0646</name>
</gene>
<feature type="domain" description="GGDEF" evidence="1">
    <location>
        <begin position="33"/>
        <end position="166"/>
    </location>
</feature>
<dbReference type="PROSITE" id="PS50887">
    <property type="entry name" value="GGDEF"/>
    <property type="match status" value="1"/>
</dbReference>
<evidence type="ECO:0000313" key="3">
    <source>
        <dbReference type="Proteomes" id="UP000017127"/>
    </source>
</evidence>
<dbReference type="AlphaFoldDB" id="U7QS29"/>
<dbReference type="SUPFAM" id="SSF55073">
    <property type="entry name" value="Nucleotide cyclase"/>
    <property type="match status" value="1"/>
</dbReference>
<dbReference type="Proteomes" id="UP000017127">
    <property type="component" value="Unassembled WGS sequence"/>
</dbReference>
<protein>
    <submittedName>
        <fullName evidence="2">Diguanylate cyclase domain protein</fullName>
    </submittedName>
</protein>
<evidence type="ECO:0000259" key="1">
    <source>
        <dbReference type="PROSITE" id="PS50887"/>
    </source>
</evidence>
<dbReference type="InterPro" id="IPR052163">
    <property type="entry name" value="DGC-Regulatory_Protein"/>
</dbReference>